<sequence>MHQGYSLCHRKPSLKLEIEALFRLVMLYRDTKTKKKTHIIKLTTYEELCIKFSICKVHTPSAIATFKFLNEVSQSLMVVYWSILSVLEYGAIRDGDAVAVVVVTIIDEWMFVRTPQQYRSVFWYAFRDNCCSRGVCRCRLSPVLPMTSIAAGLRPFAFRTRLNRTVVNASQSDRRHSTQPSQSRRLLHLYMIVPKTLSRSAHCVCRLSEYSLKN</sequence>
<name>A0A6G0TYB4_APHGL</name>
<organism evidence="1 2">
    <name type="scientific">Aphis glycines</name>
    <name type="common">Soybean aphid</name>
    <dbReference type="NCBI Taxonomy" id="307491"/>
    <lineage>
        <taxon>Eukaryota</taxon>
        <taxon>Metazoa</taxon>
        <taxon>Ecdysozoa</taxon>
        <taxon>Arthropoda</taxon>
        <taxon>Hexapoda</taxon>
        <taxon>Insecta</taxon>
        <taxon>Pterygota</taxon>
        <taxon>Neoptera</taxon>
        <taxon>Paraneoptera</taxon>
        <taxon>Hemiptera</taxon>
        <taxon>Sternorrhyncha</taxon>
        <taxon>Aphidomorpha</taxon>
        <taxon>Aphidoidea</taxon>
        <taxon>Aphididae</taxon>
        <taxon>Aphidini</taxon>
        <taxon>Aphis</taxon>
        <taxon>Aphis</taxon>
    </lineage>
</organism>
<evidence type="ECO:0000313" key="1">
    <source>
        <dbReference type="EMBL" id="KAE9541256.1"/>
    </source>
</evidence>
<protein>
    <submittedName>
        <fullName evidence="1">Uncharacterized protein</fullName>
    </submittedName>
</protein>
<gene>
    <name evidence="1" type="ORF">AGLY_004501</name>
</gene>
<proteinExistence type="predicted"/>
<dbReference type="Proteomes" id="UP000475862">
    <property type="component" value="Unassembled WGS sequence"/>
</dbReference>
<evidence type="ECO:0000313" key="2">
    <source>
        <dbReference type="Proteomes" id="UP000475862"/>
    </source>
</evidence>
<comment type="caution">
    <text evidence="1">The sequence shown here is derived from an EMBL/GenBank/DDBJ whole genome shotgun (WGS) entry which is preliminary data.</text>
</comment>
<dbReference type="AlphaFoldDB" id="A0A6G0TYB4"/>
<accession>A0A6G0TYB4</accession>
<keyword evidence="2" id="KW-1185">Reference proteome</keyword>
<dbReference type="EMBL" id="VYZN01000013">
    <property type="protein sequence ID" value="KAE9541256.1"/>
    <property type="molecule type" value="Genomic_DNA"/>
</dbReference>
<reference evidence="1 2" key="1">
    <citation type="submission" date="2019-08" db="EMBL/GenBank/DDBJ databases">
        <title>The genome of the soybean aphid Biotype 1, its phylome, world population structure and adaptation to the North American continent.</title>
        <authorList>
            <person name="Giordano R."/>
            <person name="Donthu R.K."/>
            <person name="Hernandez A.G."/>
            <person name="Wright C.L."/>
            <person name="Zimin A.V."/>
        </authorList>
    </citation>
    <scope>NUCLEOTIDE SEQUENCE [LARGE SCALE GENOMIC DNA]</scope>
    <source>
        <tissue evidence="1">Whole aphids</tissue>
    </source>
</reference>